<feature type="domain" description="Sulfatase N-terminal" evidence="6">
    <location>
        <begin position="34"/>
        <end position="399"/>
    </location>
</feature>
<evidence type="ECO:0000259" key="6">
    <source>
        <dbReference type="Pfam" id="PF00884"/>
    </source>
</evidence>
<dbReference type="EMBL" id="JADOET010000001">
    <property type="protein sequence ID" value="MBF8148727.1"/>
    <property type="molecule type" value="Genomic_DNA"/>
</dbReference>
<keyword evidence="4" id="KW-0106">Calcium</keyword>
<reference evidence="7 8" key="1">
    <citation type="submission" date="2020-11" db="EMBL/GenBank/DDBJ databases">
        <title>Winogradskyella marina sp. nov., isolated from marine sediment.</title>
        <authorList>
            <person name="Bo J."/>
            <person name="Wang S."/>
            <person name="Song X."/>
            <person name="Du Z."/>
        </authorList>
    </citation>
    <scope>NUCLEOTIDE SEQUENCE [LARGE SCALE GENOMIC DNA]</scope>
    <source>
        <strain evidence="7 8">F6397</strain>
    </source>
</reference>
<evidence type="ECO:0000313" key="7">
    <source>
        <dbReference type="EMBL" id="MBF8148727.1"/>
    </source>
</evidence>
<name>A0ABS0EE71_9FLAO</name>
<dbReference type="InterPro" id="IPR017850">
    <property type="entry name" value="Alkaline_phosphatase_core_sf"/>
</dbReference>
<comment type="caution">
    <text evidence="7">The sequence shown here is derived from an EMBL/GenBank/DDBJ whole genome shotgun (WGS) entry which is preliminary data.</text>
</comment>
<evidence type="ECO:0000313" key="8">
    <source>
        <dbReference type="Proteomes" id="UP000611215"/>
    </source>
</evidence>
<keyword evidence="3" id="KW-0378">Hydrolase</keyword>
<dbReference type="Gene3D" id="3.40.720.10">
    <property type="entry name" value="Alkaline Phosphatase, subunit A"/>
    <property type="match status" value="1"/>
</dbReference>
<sequence length="516" mass="58677">MKISASFYLLILVCLTACQQQPEQPKLTTKATKPNIIIFYADDMGFGDLAIQNPQSKIPTPNLDQLAREGLLMTDAHSSSGVCTPSRYALLSGRYHWRDFNDIVHAMGESVFKENQVTLPRILKNNGYHTAAIGKWHLGWNWESIRNKDFTEKIKAKHGKKDVEIWPAQAYDWDKPIPNGPLSIGFDSYFGDGTINFPPYTWIENDKVTEAPTITLEHPKKEFALEGNWELRPGPAVKGWDFYKVLPTVTSSAVSFIENQEKAEKPFFLYLPFPSPHAPIIPNKAFRGKSEAGPYGDFVYQTDDAIGQVLEALKSIDADENTIVIFTSDNGSERYAYDRIKNYDHDSSRPFRGVKRDIYEGGHHVPFIVKWPNKIKPGTKSTQLFSQIDLLNTLASITNSELPKGFQHDSFNFSDAWLTDATEPVRTTIVHNTWASKYAIRKGDWLYINNKDGYHTRIPKWFEEGKRFATAKDTVQLFNLKDDIGQTTNLASQFPKKVKELATALHKEQKTETFKN</sequence>
<dbReference type="CDD" id="cd16143">
    <property type="entry name" value="ARS_like"/>
    <property type="match status" value="1"/>
</dbReference>
<evidence type="ECO:0000256" key="1">
    <source>
        <dbReference type="ARBA" id="ARBA00008779"/>
    </source>
</evidence>
<evidence type="ECO:0000256" key="5">
    <source>
        <dbReference type="SAM" id="SignalP"/>
    </source>
</evidence>
<dbReference type="Proteomes" id="UP000611215">
    <property type="component" value="Unassembled WGS sequence"/>
</dbReference>
<feature type="chain" id="PRO_5045873423" evidence="5">
    <location>
        <begin position="20"/>
        <end position="516"/>
    </location>
</feature>
<keyword evidence="2" id="KW-0479">Metal-binding</keyword>
<gene>
    <name evidence="7" type="ORF">ITJ86_02390</name>
</gene>
<feature type="signal peptide" evidence="5">
    <location>
        <begin position="1"/>
        <end position="19"/>
    </location>
</feature>
<dbReference type="InterPro" id="IPR000917">
    <property type="entry name" value="Sulfatase_N"/>
</dbReference>
<dbReference type="Pfam" id="PF00884">
    <property type="entry name" value="Sulfatase"/>
    <property type="match status" value="1"/>
</dbReference>
<accession>A0ABS0EE71</accession>
<dbReference type="SUPFAM" id="SSF53649">
    <property type="entry name" value="Alkaline phosphatase-like"/>
    <property type="match status" value="1"/>
</dbReference>
<dbReference type="PROSITE" id="PS00149">
    <property type="entry name" value="SULFATASE_2"/>
    <property type="match status" value="1"/>
</dbReference>
<proteinExistence type="inferred from homology"/>
<dbReference type="Gene3D" id="3.30.1120.10">
    <property type="match status" value="1"/>
</dbReference>
<dbReference type="InterPro" id="IPR050738">
    <property type="entry name" value="Sulfatase"/>
</dbReference>
<organism evidence="7 8">
    <name type="scientific">Winogradskyella marina</name>
    <dbReference type="NCBI Taxonomy" id="2785530"/>
    <lineage>
        <taxon>Bacteria</taxon>
        <taxon>Pseudomonadati</taxon>
        <taxon>Bacteroidota</taxon>
        <taxon>Flavobacteriia</taxon>
        <taxon>Flavobacteriales</taxon>
        <taxon>Flavobacteriaceae</taxon>
        <taxon>Winogradskyella</taxon>
    </lineage>
</organism>
<keyword evidence="8" id="KW-1185">Reference proteome</keyword>
<dbReference type="InterPro" id="IPR024607">
    <property type="entry name" value="Sulfatase_CS"/>
</dbReference>
<comment type="similarity">
    <text evidence="1">Belongs to the sulfatase family.</text>
</comment>
<dbReference type="PANTHER" id="PTHR42693">
    <property type="entry name" value="ARYLSULFATASE FAMILY MEMBER"/>
    <property type="match status" value="1"/>
</dbReference>
<evidence type="ECO:0000256" key="2">
    <source>
        <dbReference type="ARBA" id="ARBA00022723"/>
    </source>
</evidence>
<keyword evidence="5" id="KW-0732">Signal</keyword>
<dbReference type="PANTHER" id="PTHR42693:SF53">
    <property type="entry name" value="ENDO-4-O-SULFATASE"/>
    <property type="match status" value="1"/>
</dbReference>
<evidence type="ECO:0000256" key="3">
    <source>
        <dbReference type="ARBA" id="ARBA00022801"/>
    </source>
</evidence>
<protein>
    <submittedName>
        <fullName evidence="7">Arylsulfatase</fullName>
    </submittedName>
</protein>
<evidence type="ECO:0000256" key="4">
    <source>
        <dbReference type="ARBA" id="ARBA00022837"/>
    </source>
</evidence>